<evidence type="ECO:0000256" key="4">
    <source>
        <dbReference type="ARBA" id="ARBA00023002"/>
    </source>
</evidence>
<feature type="domain" description="Fe2OG dioxygenase" evidence="7">
    <location>
        <begin position="228"/>
        <end position="325"/>
    </location>
</feature>
<dbReference type="InterPro" id="IPR044861">
    <property type="entry name" value="IPNS-like_FE2OG_OXY"/>
</dbReference>
<dbReference type="PANTHER" id="PTHR47991">
    <property type="entry name" value="OXOGLUTARATE/IRON-DEPENDENT DIOXYGENASE"/>
    <property type="match status" value="1"/>
</dbReference>
<gene>
    <name evidence="8" type="ORF">RND71_005391</name>
</gene>
<organism evidence="8 9">
    <name type="scientific">Anisodus tanguticus</name>
    <dbReference type="NCBI Taxonomy" id="243964"/>
    <lineage>
        <taxon>Eukaryota</taxon>
        <taxon>Viridiplantae</taxon>
        <taxon>Streptophyta</taxon>
        <taxon>Embryophyta</taxon>
        <taxon>Tracheophyta</taxon>
        <taxon>Spermatophyta</taxon>
        <taxon>Magnoliopsida</taxon>
        <taxon>eudicotyledons</taxon>
        <taxon>Gunneridae</taxon>
        <taxon>Pentapetalae</taxon>
        <taxon>asterids</taxon>
        <taxon>lamiids</taxon>
        <taxon>Solanales</taxon>
        <taxon>Solanaceae</taxon>
        <taxon>Solanoideae</taxon>
        <taxon>Hyoscyameae</taxon>
        <taxon>Anisodus</taxon>
    </lineage>
</organism>
<dbReference type="GO" id="GO:0046872">
    <property type="term" value="F:metal ion binding"/>
    <property type="evidence" value="ECO:0007669"/>
    <property type="project" value="UniProtKB-KW"/>
</dbReference>
<dbReference type="AlphaFoldDB" id="A0AAE1SPY6"/>
<evidence type="ECO:0000256" key="5">
    <source>
        <dbReference type="ARBA" id="ARBA00023004"/>
    </source>
</evidence>
<dbReference type="InterPro" id="IPR027443">
    <property type="entry name" value="IPNS-like_sf"/>
</dbReference>
<dbReference type="EMBL" id="JAVYJV010000003">
    <property type="protein sequence ID" value="KAK4374714.1"/>
    <property type="molecule type" value="Genomic_DNA"/>
</dbReference>
<evidence type="ECO:0000259" key="7">
    <source>
        <dbReference type="PROSITE" id="PS51471"/>
    </source>
</evidence>
<dbReference type="GO" id="GO:0002238">
    <property type="term" value="P:response to molecule of fungal origin"/>
    <property type="evidence" value="ECO:0007669"/>
    <property type="project" value="UniProtKB-ARBA"/>
</dbReference>
<dbReference type="GO" id="GO:0031418">
    <property type="term" value="F:L-ascorbic acid binding"/>
    <property type="evidence" value="ECO:0007669"/>
    <property type="project" value="UniProtKB-KW"/>
</dbReference>
<dbReference type="InterPro" id="IPR005123">
    <property type="entry name" value="Oxoglu/Fe-dep_dioxygenase_dom"/>
</dbReference>
<dbReference type="PROSITE" id="PS51471">
    <property type="entry name" value="FE2OG_OXY"/>
    <property type="match status" value="1"/>
</dbReference>
<comment type="similarity">
    <text evidence="1 6">Belongs to the iron/ascorbate-dependent oxidoreductase family.</text>
</comment>
<accession>A0AAE1SPY6</accession>
<dbReference type="InterPro" id="IPR026992">
    <property type="entry name" value="DIOX_N"/>
</dbReference>
<keyword evidence="5 6" id="KW-0408">Iron</keyword>
<evidence type="ECO:0000313" key="9">
    <source>
        <dbReference type="Proteomes" id="UP001291623"/>
    </source>
</evidence>
<dbReference type="SUPFAM" id="SSF51197">
    <property type="entry name" value="Clavaminate synthase-like"/>
    <property type="match status" value="1"/>
</dbReference>
<dbReference type="Gene3D" id="2.60.120.330">
    <property type="entry name" value="B-lactam Antibiotic, Isopenicillin N Synthase, Chain"/>
    <property type="match status" value="1"/>
</dbReference>
<keyword evidence="4 6" id="KW-0560">Oxidoreductase</keyword>
<dbReference type="Pfam" id="PF14226">
    <property type="entry name" value="DIOX_N"/>
    <property type="match status" value="1"/>
</dbReference>
<dbReference type="Pfam" id="PF03171">
    <property type="entry name" value="2OG-FeII_Oxy"/>
    <property type="match status" value="1"/>
</dbReference>
<dbReference type="InterPro" id="IPR050295">
    <property type="entry name" value="Plant_2OG-oxidoreductases"/>
</dbReference>
<evidence type="ECO:0000313" key="8">
    <source>
        <dbReference type="EMBL" id="KAK4374714.1"/>
    </source>
</evidence>
<dbReference type="GO" id="GO:0016706">
    <property type="term" value="F:2-oxoglutarate-dependent dioxygenase activity"/>
    <property type="evidence" value="ECO:0007669"/>
    <property type="project" value="UniProtKB-ARBA"/>
</dbReference>
<evidence type="ECO:0000256" key="2">
    <source>
        <dbReference type="ARBA" id="ARBA00022723"/>
    </source>
</evidence>
<dbReference type="GO" id="GO:0009805">
    <property type="term" value="P:coumarin biosynthetic process"/>
    <property type="evidence" value="ECO:0007669"/>
    <property type="project" value="UniProtKB-ARBA"/>
</dbReference>
<proteinExistence type="inferred from homology"/>
<keyword evidence="3" id="KW-0847">Vitamin C</keyword>
<evidence type="ECO:0000256" key="6">
    <source>
        <dbReference type="RuleBase" id="RU003682"/>
    </source>
</evidence>
<keyword evidence="9" id="KW-1185">Reference proteome</keyword>
<protein>
    <recommendedName>
        <fullName evidence="7">Fe2OG dioxygenase domain-containing protein</fullName>
    </recommendedName>
</protein>
<evidence type="ECO:0000256" key="3">
    <source>
        <dbReference type="ARBA" id="ARBA00022896"/>
    </source>
</evidence>
<name>A0AAE1SPY6_9SOLA</name>
<evidence type="ECO:0000256" key="1">
    <source>
        <dbReference type="ARBA" id="ARBA00008056"/>
    </source>
</evidence>
<comment type="caution">
    <text evidence="8">The sequence shown here is derived from an EMBL/GenBank/DDBJ whole genome shotgun (WGS) entry which is preliminary data.</text>
</comment>
<reference evidence="8" key="1">
    <citation type="submission" date="2023-12" db="EMBL/GenBank/DDBJ databases">
        <title>Genome assembly of Anisodus tanguticus.</title>
        <authorList>
            <person name="Wang Y.-J."/>
        </authorList>
    </citation>
    <scope>NUCLEOTIDE SEQUENCE</scope>
    <source>
        <strain evidence="8">KB-2021</strain>
        <tissue evidence="8">Leaf</tissue>
    </source>
</reference>
<sequence>MAAFSVPPVEVLLSKRVQEMVLHGEEPLGPYICRSGKDVGENEDIMSTSPVPIIDLNRLCSSKISDKEREEELEKLRSALSSWGCFQGIGHGISASFLDKIRQVSKEFFKQPIEEKNKYAKTVIDFKVMELTLFRNTVSPLIGLIVSSSMCSLKIEDSIISGHKCQYHSDWAFQLHKLISEYFAYSFNVDSIIERPEKMKMVTEITSKAMAKSLNLEENCFLEQFGKQAQLAARFNYYSPCQRPDLVLGLKPHADGTGYTIILQDDVGLQVLKDGKWYPKDPTALLVLMGDQMEIMSNGIFNSPVHRVLSNLKKDRVSVAMFYTPEVGKEIGPEDGLVNGDKAKIYKRVKDYAETHWKFYQRGMRALHTAHV</sequence>
<keyword evidence="2 6" id="KW-0479">Metal-binding</keyword>
<dbReference type="Proteomes" id="UP001291623">
    <property type="component" value="Unassembled WGS sequence"/>
</dbReference>